<proteinExistence type="inferred from homology"/>
<evidence type="ECO:0000256" key="1">
    <source>
        <dbReference type="ARBA" id="ARBA00004609"/>
    </source>
</evidence>
<evidence type="ECO:0000256" key="4">
    <source>
        <dbReference type="ARBA" id="ARBA00022729"/>
    </source>
</evidence>
<sequence length="522" mass="58778">MDSSGAGVARKPFVSSQSRFSFSTDYHSFLYPYIYSLLLPCDETPMAASSFILSILGVLICHFSLSHGYDSLDPRGNVTIKWDILQAKGSSFDVRVSIFNFQAYRHVEAPGWRLRWDWIGDEVIWNMWGAEATLQGKCSDRFSGELPHTCEKSPVIVDLLPGTPYNQQVANCCKGGVLSSFIQDPSNSAAVFQMNMEASSPSEDTTSKFTMPQNFSLGLNGYTCGVAQQVAPTMFSSDGGRRWTQAVGTWNIICIYSQFRASPNPKCCVSLSAFYNNTIVPCPNCSCNCKGLPGAKCHRYEENAGSMLQMPHDPLQEPEDLVRCTDHMCPIRVHWHVKQNYKAYWRVKITVTNLNMVRNYSDWSLVVQHPNLQSVQQIFSFNFQPLKIHGFLNDTGMFWGVRYYNEILMQSGVDGNVQTEMLLSKNTSLFTLHEGWAFPRKISFNGDHCVMPPPDDYPRVPNSSTASKLSLPVLVFISLLPIIIFIGYRLSRNGIAMILLLQEPVKGFLILENFHLCLCMEK</sequence>
<dbReference type="InterPro" id="IPR006918">
    <property type="entry name" value="COBRA_pln"/>
</dbReference>
<dbReference type="Proteomes" id="UP001346149">
    <property type="component" value="Unassembled WGS sequence"/>
</dbReference>
<reference evidence="9 10" key="1">
    <citation type="journal article" date="2023" name="Hortic Res">
        <title>Pangenome of water caltrop reveals structural variations and asymmetric subgenome divergence after allopolyploidization.</title>
        <authorList>
            <person name="Zhang X."/>
            <person name="Chen Y."/>
            <person name="Wang L."/>
            <person name="Yuan Y."/>
            <person name="Fang M."/>
            <person name="Shi L."/>
            <person name="Lu R."/>
            <person name="Comes H.P."/>
            <person name="Ma Y."/>
            <person name="Chen Y."/>
            <person name="Huang G."/>
            <person name="Zhou Y."/>
            <person name="Zheng Z."/>
            <person name="Qiu Y."/>
        </authorList>
    </citation>
    <scope>NUCLEOTIDE SEQUENCE [LARGE SCALE GENOMIC DNA]</scope>
    <source>
        <strain evidence="9">F231</strain>
    </source>
</reference>
<dbReference type="PIRSF" id="PIRSF038122">
    <property type="entry name" value="COBRA"/>
    <property type="match status" value="1"/>
</dbReference>
<evidence type="ECO:0000313" key="9">
    <source>
        <dbReference type="EMBL" id="KAK4792077.1"/>
    </source>
</evidence>
<keyword evidence="6" id="KW-0449">Lipoprotein</keyword>
<dbReference type="GO" id="GO:0052324">
    <property type="term" value="P:plant-type cell wall cellulose biosynthetic process"/>
    <property type="evidence" value="ECO:0007669"/>
    <property type="project" value="TreeGrafter"/>
</dbReference>
<dbReference type="GO" id="GO:0010215">
    <property type="term" value="P:cellulose microfibril organization"/>
    <property type="evidence" value="ECO:0007669"/>
    <property type="project" value="InterPro"/>
</dbReference>
<evidence type="ECO:0000256" key="6">
    <source>
        <dbReference type="ARBA" id="ARBA00023288"/>
    </source>
</evidence>
<keyword evidence="3" id="KW-0336">GPI-anchor</keyword>
<gene>
    <name evidence="9" type="ORF">SAY86_022512</name>
</gene>
<keyword evidence="7" id="KW-0812">Transmembrane</keyword>
<evidence type="ECO:0000259" key="8">
    <source>
        <dbReference type="Pfam" id="PF25079"/>
    </source>
</evidence>
<dbReference type="GO" id="GO:0098552">
    <property type="term" value="C:side of membrane"/>
    <property type="evidence" value="ECO:0007669"/>
    <property type="project" value="UniProtKB-KW"/>
</dbReference>
<evidence type="ECO:0000256" key="2">
    <source>
        <dbReference type="ARBA" id="ARBA00005507"/>
    </source>
</evidence>
<dbReference type="InterPro" id="IPR056900">
    <property type="entry name" value="COB_C"/>
</dbReference>
<evidence type="ECO:0000256" key="7">
    <source>
        <dbReference type="SAM" id="Phobius"/>
    </source>
</evidence>
<feature type="transmembrane region" description="Helical" evidence="7">
    <location>
        <begin position="469"/>
        <end position="488"/>
    </location>
</feature>
<dbReference type="Pfam" id="PF25079">
    <property type="entry name" value="COB_C"/>
    <property type="match status" value="1"/>
</dbReference>
<accession>A0AAN7R722</accession>
<protein>
    <recommendedName>
        <fullName evidence="8">COBRA C-terminal domain-containing protein</fullName>
    </recommendedName>
</protein>
<dbReference type="PANTHER" id="PTHR31673">
    <property type="entry name" value="PROTEIN COBRA"/>
    <property type="match status" value="1"/>
</dbReference>
<keyword evidence="7" id="KW-0472">Membrane</keyword>
<evidence type="ECO:0000256" key="5">
    <source>
        <dbReference type="ARBA" id="ARBA00023180"/>
    </source>
</evidence>
<comment type="subcellular location">
    <subcellularLocation>
        <location evidence="1">Cell membrane</location>
        <topology evidence="1">Lipid-anchor</topology>
        <topology evidence="1">GPI-anchor</topology>
    </subcellularLocation>
</comment>
<organism evidence="9 10">
    <name type="scientific">Trapa natans</name>
    <name type="common">Water chestnut</name>
    <dbReference type="NCBI Taxonomy" id="22666"/>
    <lineage>
        <taxon>Eukaryota</taxon>
        <taxon>Viridiplantae</taxon>
        <taxon>Streptophyta</taxon>
        <taxon>Embryophyta</taxon>
        <taxon>Tracheophyta</taxon>
        <taxon>Spermatophyta</taxon>
        <taxon>Magnoliopsida</taxon>
        <taxon>eudicotyledons</taxon>
        <taxon>Gunneridae</taxon>
        <taxon>Pentapetalae</taxon>
        <taxon>rosids</taxon>
        <taxon>malvids</taxon>
        <taxon>Myrtales</taxon>
        <taxon>Lythraceae</taxon>
        <taxon>Trapa</taxon>
    </lineage>
</organism>
<dbReference type="GO" id="GO:0005886">
    <property type="term" value="C:plasma membrane"/>
    <property type="evidence" value="ECO:0007669"/>
    <property type="project" value="UniProtKB-SubCell"/>
</dbReference>
<evidence type="ECO:0000313" key="10">
    <source>
        <dbReference type="Proteomes" id="UP001346149"/>
    </source>
</evidence>
<dbReference type="EMBL" id="JAXQNO010000008">
    <property type="protein sequence ID" value="KAK4792077.1"/>
    <property type="molecule type" value="Genomic_DNA"/>
</dbReference>
<comment type="similarity">
    <text evidence="2">Belongs to the COBRA family.</text>
</comment>
<keyword evidence="10" id="KW-1185">Reference proteome</keyword>
<feature type="domain" description="COBRA C-terminal" evidence="8">
    <location>
        <begin position="266"/>
        <end position="458"/>
    </location>
</feature>
<dbReference type="AlphaFoldDB" id="A0AAN7R722"/>
<name>A0AAN7R722_TRANT</name>
<comment type="caution">
    <text evidence="9">The sequence shown here is derived from an EMBL/GenBank/DDBJ whole genome shotgun (WGS) entry which is preliminary data.</text>
</comment>
<dbReference type="Pfam" id="PF04833">
    <property type="entry name" value="COBRA"/>
    <property type="match status" value="1"/>
</dbReference>
<keyword evidence="5" id="KW-0325">Glycoprotein</keyword>
<keyword evidence="4" id="KW-0732">Signal</keyword>
<evidence type="ECO:0000256" key="3">
    <source>
        <dbReference type="ARBA" id="ARBA00022622"/>
    </source>
</evidence>
<keyword evidence="7" id="KW-1133">Transmembrane helix</keyword>
<dbReference type="PANTHER" id="PTHR31673:SF30">
    <property type="entry name" value="COBRA-LIKE PROTEIN 6"/>
    <property type="match status" value="1"/>
</dbReference>